<keyword evidence="3" id="KW-0560">Oxidoreductase</keyword>
<dbReference type="SUPFAM" id="SSF55961">
    <property type="entry name" value="Bet v1-like"/>
    <property type="match status" value="1"/>
</dbReference>
<keyword evidence="8" id="KW-1185">Reference proteome</keyword>
<organism evidence="7 8">
    <name type="scientific">Arenicella xantha</name>
    <dbReference type="NCBI Taxonomy" id="644221"/>
    <lineage>
        <taxon>Bacteria</taxon>
        <taxon>Pseudomonadati</taxon>
        <taxon>Pseudomonadota</taxon>
        <taxon>Gammaproteobacteria</taxon>
        <taxon>Arenicellales</taxon>
        <taxon>Arenicellaceae</taxon>
        <taxon>Arenicella</taxon>
    </lineage>
</organism>
<dbReference type="InterPro" id="IPR050584">
    <property type="entry name" value="Cholesterol_7-desaturase"/>
</dbReference>
<keyword evidence="7" id="KW-0503">Monooxygenase</keyword>
<dbReference type="OrthoDB" id="9769355at2"/>
<evidence type="ECO:0000256" key="2">
    <source>
        <dbReference type="ARBA" id="ARBA00022723"/>
    </source>
</evidence>
<dbReference type="PANTHER" id="PTHR21266:SF60">
    <property type="entry name" value="3-KETOSTEROID-9-ALPHA-MONOOXYGENASE, OXYGENASE COMPONENT"/>
    <property type="match status" value="1"/>
</dbReference>
<protein>
    <submittedName>
        <fullName evidence="7">Vanillate O-demethylase monooxygenase subunit</fullName>
    </submittedName>
</protein>
<dbReference type="GO" id="GO:0008168">
    <property type="term" value="F:methyltransferase activity"/>
    <property type="evidence" value="ECO:0007669"/>
    <property type="project" value="UniProtKB-KW"/>
</dbReference>
<proteinExistence type="predicted"/>
<feature type="domain" description="Rieske" evidence="6">
    <location>
        <begin position="15"/>
        <end position="116"/>
    </location>
</feature>
<dbReference type="SUPFAM" id="SSF50022">
    <property type="entry name" value="ISP domain"/>
    <property type="match status" value="1"/>
</dbReference>
<sequence>MYPFKSESSMVRNRWYMAAFSSELSREPIERTFLNKPVVMYRREDGTPVAMFGLCPHRHLPLAKGRVEGDAIVCGYHGFKFSDEGKCVDVPSQDTVDLKFCQPVYPIEERGPICWIWMGDLDKCDADLIPPYQDFGLGEPDWHYSSENYFHLEGRSQLLVDNLMDLTHLPYVHYHLGGGESMKKTPMESEERELSFRVVRRDKVAWNPFFVQIFGEDAAFDGLADFEVVTDFYGPELIRTGLPIITKLEGRDDVPKELGSLLILHGITPETETSTHYFGFSTRNFRQGDEVLDQFQYESELTVRKQDVDVISAVEARLETHAQLENEISVLADRPAFQVRRKIAAMLREEQAANVD</sequence>
<dbReference type="InterPro" id="IPR017941">
    <property type="entry name" value="Rieske_2Fe-2S"/>
</dbReference>
<keyword evidence="1" id="KW-0001">2Fe-2S</keyword>
<evidence type="ECO:0000256" key="4">
    <source>
        <dbReference type="ARBA" id="ARBA00023004"/>
    </source>
</evidence>
<dbReference type="Pfam" id="PF00355">
    <property type="entry name" value="Rieske"/>
    <property type="match status" value="1"/>
</dbReference>
<dbReference type="PROSITE" id="PS51296">
    <property type="entry name" value="RIESKE"/>
    <property type="match status" value="1"/>
</dbReference>
<keyword evidence="7" id="KW-0489">Methyltransferase</keyword>
<dbReference type="InParanoid" id="A0A395JEZ7"/>
<evidence type="ECO:0000256" key="1">
    <source>
        <dbReference type="ARBA" id="ARBA00022714"/>
    </source>
</evidence>
<keyword evidence="5" id="KW-0411">Iron-sulfur</keyword>
<evidence type="ECO:0000256" key="3">
    <source>
        <dbReference type="ARBA" id="ARBA00023002"/>
    </source>
</evidence>
<keyword evidence="7" id="KW-0808">Transferase</keyword>
<dbReference type="Gene3D" id="3.90.380.10">
    <property type="entry name" value="Naphthalene 1,2-dioxygenase Alpha Subunit, Chain A, domain 1"/>
    <property type="match status" value="1"/>
</dbReference>
<dbReference type="RefSeq" id="WP_113955907.1">
    <property type="nucleotide sequence ID" value="NZ_QNRT01000009.1"/>
</dbReference>
<dbReference type="GO" id="GO:0051537">
    <property type="term" value="F:2 iron, 2 sulfur cluster binding"/>
    <property type="evidence" value="ECO:0007669"/>
    <property type="project" value="UniProtKB-KW"/>
</dbReference>
<evidence type="ECO:0000259" key="6">
    <source>
        <dbReference type="PROSITE" id="PS51296"/>
    </source>
</evidence>
<keyword evidence="4" id="KW-0408">Iron</keyword>
<name>A0A395JEZ7_9GAMM</name>
<dbReference type="GO" id="GO:0046872">
    <property type="term" value="F:metal ion binding"/>
    <property type="evidence" value="ECO:0007669"/>
    <property type="project" value="UniProtKB-KW"/>
</dbReference>
<dbReference type="InterPro" id="IPR044043">
    <property type="entry name" value="VanA_C_cat"/>
</dbReference>
<dbReference type="PANTHER" id="PTHR21266">
    <property type="entry name" value="IRON-SULFUR DOMAIN CONTAINING PROTEIN"/>
    <property type="match status" value="1"/>
</dbReference>
<gene>
    <name evidence="7" type="ORF">DFR28_10961</name>
</gene>
<evidence type="ECO:0000313" key="8">
    <source>
        <dbReference type="Proteomes" id="UP000253083"/>
    </source>
</evidence>
<dbReference type="Proteomes" id="UP000253083">
    <property type="component" value="Unassembled WGS sequence"/>
</dbReference>
<dbReference type="EMBL" id="QNRT01000009">
    <property type="protein sequence ID" value="RBP47189.1"/>
    <property type="molecule type" value="Genomic_DNA"/>
</dbReference>
<accession>A0A395JEZ7</accession>
<reference evidence="7 8" key="1">
    <citation type="submission" date="2018-06" db="EMBL/GenBank/DDBJ databases">
        <title>Genomic Encyclopedia of Type Strains, Phase IV (KMG-IV): sequencing the most valuable type-strain genomes for metagenomic binning, comparative biology and taxonomic classification.</title>
        <authorList>
            <person name="Goeker M."/>
        </authorList>
    </citation>
    <scope>NUCLEOTIDE SEQUENCE [LARGE SCALE GENOMIC DNA]</scope>
    <source>
        <strain evidence="7 8">DSM 24032</strain>
    </source>
</reference>
<dbReference type="AlphaFoldDB" id="A0A395JEZ7"/>
<evidence type="ECO:0000256" key="5">
    <source>
        <dbReference type="ARBA" id="ARBA00023014"/>
    </source>
</evidence>
<comment type="caution">
    <text evidence="7">The sequence shown here is derived from an EMBL/GenBank/DDBJ whole genome shotgun (WGS) entry which is preliminary data.</text>
</comment>
<dbReference type="GO" id="GO:0004497">
    <property type="term" value="F:monooxygenase activity"/>
    <property type="evidence" value="ECO:0007669"/>
    <property type="project" value="UniProtKB-KW"/>
</dbReference>
<dbReference type="Gene3D" id="2.102.10.10">
    <property type="entry name" value="Rieske [2Fe-2S] iron-sulphur domain"/>
    <property type="match status" value="1"/>
</dbReference>
<evidence type="ECO:0000313" key="7">
    <source>
        <dbReference type="EMBL" id="RBP47189.1"/>
    </source>
</evidence>
<keyword evidence="2" id="KW-0479">Metal-binding</keyword>
<dbReference type="GO" id="GO:0032259">
    <property type="term" value="P:methylation"/>
    <property type="evidence" value="ECO:0007669"/>
    <property type="project" value="UniProtKB-KW"/>
</dbReference>
<dbReference type="Pfam" id="PF19112">
    <property type="entry name" value="VanA_C"/>
    <property type="match status" value="1"/>
</dbReference>
<dbReference type="InterPro" id="IPR036922">
    <property type="entry name" value="Rieske_2Fe-2S_sf"/>
</dbReference>